<dbReference type="Proteomes" id="UP000015464">
    <property type="component" value="Unassembled WGS sequence"/>
</dbReference>
<sequence>MDLKELQDIIDKMEKKHASETELETRDRQSEYQQEEAEDGTTMKQTNAEVEGKVNEEKEKEEMRSIDESLVMTEQMLTRFETEMKAFHVRMDELNNIMNEEDFQKFSERTK</sequence>
<dbReference type="RefSeq" id="XP_013021995.1">
    <property type="nucleotide sequence ID" value="XM_013166541.1"/>
</dbReference>
<protein>
    <submittedName>
        <fullName evidence="2">Uncharacterized protein</fullName>
    </submittedName>
</protein>
<feature type="compositionally biased region" description="Basic and acidic residues" evidence="1">
    <location>
        <begin position="50"/>
        <end position="67"/>
    </location>
</feature>
<keyword evidence="3" id="KW-1185">Reference proteome</keyword>
<dbReference type="HOGENOM" id="CLU_2172534_0_0_1"/>
<evidence type="ECO:0000256" key="1">
    <source>
        <dbReference type="SAM" id="MobiDB-lite"/>
    </source>
</evidence>
<dbReference type="OrthoDB" id="5386572at2759"/>
<name>S9XIG9_SCHCR</name>
<reference evidence="2 3" key="1">
    <citation type="journal article" date="2011" name="Science">
        <title>Comparative functional genomics of the fission yeasts.</title>
        <authorList>
            <person name="Rhind N."/>
            <person name="Chen Z."/>
            <person name="Yassour M."/>
            <person name="Thompson D.A."/>
            <person name="Haas B.J."/>
            <person name="Habib N."/>
            <person name="Wapinski I."/>
            <person name="Roy S."/>
            <person name="Lin M.F."/>
            <person name="Heiman D.I."/>
            <person name="Young S.K."/>
            <person name="Furuya K."/>
            <person name="Guo Y."/>
            <person name="Pidoux A."/>
            <person name="Chen H.M."/>
            <person name="Robbertse B."/>
            <person name="Goldberg J.M."/>
            <person name="Aoki K."/>
            <person name="Bayne E.H."/>
            <person name="Berlin A.M."/>
            <person name="Desjardins C.A."/>
            <person name="Dobbs E."/>
            <person name="Dukaj L."/>
            <person name="Fan L."/>
            <person name="FitzGerald M.G."/>
            <person name="French C."/>
            <person name="Gujja S."/>
            <person name="Hansen K."/>
            <person name="Keifenheim D."/>
            <person name="Levin J.Z."/>
            <person name="Mosher R.A."/>
            <person name="Mueller C.A."/>
            <person name="Pfiffner J."/>
            <person name="Priest M."/>
            <person name="Russ C."/>
            <person name="Smialowska A."/>
            <person name="Swoboda P."/>
            <person name="Sykes S.M."/>
            <person name="Vaughn M."/>
            <person name="Vengrova S."/>
            <person name="Yoder R."/>
            <person name="Zeng Q."/>
            <person name="Allshire R."/>
            <person name="Baulcombe D."/>
            <person name="Birren B.W."/>
            <person name="Brown W."/>
            <person name="Ekwall K."/>
            <person name="Kellis M."/>
            <person name="Leatherwood J."/>
            <person name="Levin H."/>
            <person name="Margalit H."/>
            <person name="Martienssen R."/>
            <person name="Nieduszynski C.A."/>
            <person name="Spatafora J.W."/>
            <person name="Friedman N."/>
            <person name="Dalgaard J.Z."/>
            <person name="Baumann P."/>
            <person name="Niki H."/>
            <person name="Regev A."/>
            <person name="Nusbaum C."/>
        </authorList>
    </citation>
    <scope>NUCLEOTIDE SEQUENCE [LARGE SCALE GENOMIC DNA]</scope>
    <source>
        <strain evidence="3">OY26 / ATCC MYA-4695 / CBS 11777 / NBRC 106824 / NRRL Y48691</strain>
    </source>
</reference>
<evidence type="ECO:0000313" key="3">
    <source>
        <dbReference type="Proteomes" id="UP000015464"/>
    </source>
</evidence>
<dbReference type="AlphaFoldDB" id="S9XIG9"/>
<dbReference type="EMBL" id="KE546988">
    <property type="protein sequence ID" value="EPY53456.1"/>
    <property type="molecule type" value="Genomic_DNA"/>
</dbReference>
<evidence type="ECO:0000313" key="2">
    <source>
        <dbReference type="EMBL" id="EPY53456.1"/>
    </source>
</evidence>
<organism evidence="2 3">
    <name type="scientific">Schizosaccharomyces cryophilus (strain OY26 / ATCC MYA-4695 / CBS 11777 / NBRC 106824 / NRRL Y48691)</name>
    <name type="common">Fission yeast</name>
    <dbReference type="NCBI Taxonomy" id="653667"/>
    <lineage>
        <taxon>Eukaryota</taxon>
        <taxon>Fungi</taxon>
        <taxon>Dikarya</taxon>
        <taxon>Ascomycota</taxon>
        <taxon>Taphrinomycotina</taxon>
        <taxon>Schizosaccharomycetes</taxon>
        <taxon>Schizosaccharomycetales</taxon>
        <taxon>Schizosaccharomycetaceae</taxon>
        <taxon>Schizosaccharomyces</taxon>
    </lineage>
</organism>
<dbReference type="OMA" id="FHVRMDE"/>
<accession>S9XIG9</accession>
<feature type="compositionally biased region" description="Basic and acidic residues" evidence="1">
    <location>
        <begin position="1"/>
        <end position="30"/>
    </location>
</feature>
<dbReference type="GeneID" id="25038855"/>
<gene>
    <name evidence="2" type="ORF">SPOG_04542</name>
</gene>
<proteinExistence type="predicted"/>
<feature type="region of interest" description="Disordered" evidence="1">
    <location>
        <begin position="1"/>
        <end position="69"/>
    </location>
</feature>